<name>A0A0S2JX86_9GAMM</name>
<evidence type="ECO:0000256" key="3">
    <source>
        <dbReference type="ARBA" id="ARBA00023002"/>
    </source>
</evidence>
<dbReference type="STRING" id="161398.PP2015_104"/>
<dbReference type="OrthoDB" id="9794018at2"/>
<keyword evidence="3 4" id="KW-0560">Oxidoreductase</keyword>
<dbReference type="GO" id="GO:0070814">
    <property type="term" value="P:hydrogen sulfide biosynthetic process"/>
    <property type="evidence" value="ECO:0007669"/>
    <property type="project" value="UniProtKB-UniRule"/>
</dbReference>
<gene>
    <name evidence="4" type="primary">cysH</name>
    <name evidence="6" type="ORF">PP2015_104</name>
</gene>
<dbReference type="InterPro" id="IPR004511">
    <property type="entry name" value="PAPS/APS_Rdtase"/>
</dbReference>
<dbReference type="NCBIfam" id="TIGR02057">
    <property type="entry name" value="PAPS_reductase"/>
    <property type="match status" value="1"/>
</dbReference>
<dbReference type="EMBL" id="CP013187">
    <property type="protein sequence ID" value="ALO40632.1"/>
    <property type="molecule type" value="Genomic_DNA"/>
</dbReference>
<dbReference type="InterPro" id="IPR002500">
    <property type="entry name" value="PAPS_reduct_dom"/>
</dbReference>
<comment type="function">
    <text evidence="4">Catalyzes the formation of sulfite from phosphoadenosine 5'-phosphosulfate (PAPS) using thioredoxin as an electron donor.</text>
</comment>
<dbReference type="NCBIfam" id="TIGR00434">
    <property type="entry name" value="cysH"/>
    <property type="match status" value="1"/>
</dbReference>
<dbReference type="FunFam" id="3.40.50.620:FF:000043">
    <property type="entry name" value="Phosphoadenosine phosphosulfate reductase"/>
    <property type="match status" value="1"/>
</dbReference>
<evidence type="ECO:0000313" key="6">
    <source>
        <dbReference type="EMBL" id="ALO40632.1"/>
    </source>
</evidence>
<feature type="active site" description="Nucleophile; cysteine thiosulfonate intermediate" evidence="4">
    <location>
        <position position="237"/>
    </location>
</feature>
<keyword evidence="2 4" id="KW-0963">Cytoplasm</keyword>
<sequence>MSNFKQLLELEGEAQKALLAEANALLEPMTPQQRVAWALENLPDTAFLSSSFGIQAAVMLHLVSTEKSDIPVVLTDTGYLFPETYQFVDYLTERLDLNLKVYRSPMSPAWQEAKYGKLWEQGQEGIKQYNTLNKVEPMTRAIEEIGAKTWFSGLRRDQASSRADKQVLEISRGTVKVYPIIEWSNRDVYMYLTKHDLPYHPLWDEGYVSMGDVHTTRKLEPGMTEEETRFFGLNRECGLHIDGDGI</sequence>
<dbReference type="Gene3D" id="3.40.50.620">
    <property type="entry name" value="HUPs"/>
    <property type="match status" value="1"/>
</dbReference>
<comment type="pathway">
    <text evidence="4">Sulfur metabolism; hydrogen sulfide biosynthesis; sulfite from sulfate: step 3/3.</text>
</comment>
<dbReference type="Proteomes" id="UP000061457">
    <property type="component" value="Chromosome I"/>
</dbReference>
<dbReference type="PATRIC" id="fig|161398.10.peg.107"/>
<dbReference type="GO" id="GO:0004604">
    <property type="term" value="F:phosphoadenylyl-sulfate reductase (thioredoxin) activity"/>
    <property type="evidence" value="ECO:0007669"/>
    <property type="project" value="UniProtKB-UniRule"/>
</dbReference>
<dbReference type="UniPathway" id="UPA00140">
    <property type="reaction ID" value="UER00206"/>
</dbReference>
<organism evidence="6 7">
    <name type="scientific">Pseudoalteromonas phenolica</name>
    <dbReference type="NCBI Taxonomy" id="161398"/>
    <lineage>
        <taxon>Bacteria</taxon>
        <taxon>Pseudomonadati</taxon>
        <taxon>Pseudomonadota</taxon>
        <taxon>Gammaproteobacteria</taxon>
        <taxon>Alteromonadales</taxon>
        <taxon>Pseudoalteromonadaceae</taxon>
        <taxon>Pseudoalteromonas</taxon>
    </lineage>
</organism>
<dbReference type="PIRSF" id="PIRSF000857">
    <property type="entry name" value="PAPS_reductase"/>
    <property type="match status" value="1"/>
</dbReference>
<dbReference type="GO" id="GO:0019379">
    <property type="term" value="P:sulfate assimilation, phosphoadenylyl sulfate reduction by phosphoadenylyl-sulfate reductase (thioredoxin)"/>
    <property type="evidence" value="ECO:0007669"/>
    <property type="project" value="UniProtKB-UniRule"/>
</dbReference>
<feature type="domain" description="Phosphoadenosine phosphosulphate reductase" evidence="5">
    <location>
        <begin position="46"/>
        <end position="217"/>
    </location>
</feature>
<evidence type="ECO:0000259" key="5">
    <source>
        <dbReference type="Pfam" id="PF01507"/>
    </source>
</evidence>
<comment type="catalytic activity">
    <reaction evidence="4">
        <text>[thioredoxin]-disulfide + sulfite + adenosine 3',5'-bisphosphate + 2 H(+) = [thioredoxin]-dithiol + 3'-phosphoadenylyl sulfate</text>
        <dbReference type="Rhea" id="RHEA:11724"/>
        <dbReference type="Rhea" id="RHEA-COMP:10698"/>
        <dbReference type="Rhea" id="RHEA-COMP:10700"/>
        <dbReference type="ChEBI" id="CHEBI:15378"/>
        <dbReference type="ChEBI" id="CHEBI:17359"/>
        <dbReference type="ChEBI" id="CHEBI:29950"/>
        <dbReference type="ChEBI" id="CHEBI:50058"/>
        <dbReference type="ChEBI" id="CHEBI:58339"/>
        <dbReference type="ChEBI" id="CHEBI:58343"/>
        <dbReference type="EC" id="1.8.4.8"/>
    </reaction>
</comment>
<dbReference type="CDD" id="cd23945">
    <property type="entry name" value="PAPS_reductase"/>
    <property type="match status" value="1"/>
</dbReference>
<evidence type="ECO:0000256" key="2">
    <source>
        <dbReference type="ARBA" id="ARBA00022490"/>
    </source>
</evidence>
<keyword evidence="7" id="KW-1185">Reference proteome</keyword>
<dbReference type="PANTHER" id="PTHR46509">
    <property type="entry name" value="PHOSPHOADENOSINE PHOSPHOSULFATE REDUCTASE"/>
    <property type="match status" value="1"/>
</dbReference>
<dbReference type="KEGG" id="pphe:PP2015_104"/>
<dbReference type="PANTHER" id="PTHR46509:SF1">
    <property type="entry name" value="PHOSPHOADENOSINE PHOSPHOSULFATE REDUCTASE"/>
    <property type="match status" value="1"/>
</dbReference>
<comment type="similarity">
    <text evidence="1 4">Belongs to the PAPS reductase family. CysH subfamily.</text>
</comment>
<dbReference type="AlphaFoldDB" id="A0A0S2JX86"/>
<accession>A0A0S2JX86</accession>
<evidence type="ECO:0000313" key="7">
    <source>
        <dbReference type="Proteomes" id="UP000061457"/>
    </source>
</evidence>
<proteinExistence type="inferred from homology"/>
<dbReference type="HAMAP" id="MF_00063">
    <property type="entry name" value="CysH"/>
    <property type="match status" value="1"/>
</dbReference>
<dbReference type="GO" id="GO:0005737">
    <property type="term" value="C:cytoplasm"/>
    <property type="evidence" value="ECO:0007669"/>
    <property type="project" value="UniProtKB-SubCell"/>
</dbReference>
<dbReference type="InterPro" id="IPR011800">
    <property type="entry name" value="PAPS_reductase_CysH"/>
</dbReference>
<dbReference type="InterPro" id="IPR014729">
    <property type="entry name" value="Rossmann-like_a/b/a_fold"/>
</dbReference>
<dbReference type="SUPFAM" id="SSF52402">
    <property type="entry name" value="Adenine nucleotide alpha hydrolases-like"/>
    <property type="match status" value="1"/>
</dbReference>
<dbReference type="Pfam" id="PF01507">
    <property type="entry name" value="PAPS_reduct"/>
    <property type="match status" value="1"/>
</dbReference>
<dbReference type="EC" id="1.8.4.8" evidence="4"/>
<protein>
    <recommendedName>
        <fullName evidence="4">Phosphoadenosine 5'-phosphosulfate reductase</fullName>
        <shortName evidence="4">PAPS reductase</shortName>
        <ecNumber evidence="4">1.8.4.8</ecNumber>
    </recommendedName>
    <alternativeName>
        <fullName evidence="4">3'-phosphoadenylylsulfate reductase</fullName>
    </alternativeName>
    <alternativeName>
        <fullName evidence="4">PAPS reductase, thioredoxin dependent</fullName>
    </alternativeName>
    <alternativeName>
        <fullName evidence="4">PAPS sulfotransferase</fullName>
    </alternativeName>
    <alternativeName>
        <fullName evidence="4">PAdoPS reductase</fullName>
    </alternativeName>
</protein>
<reference evidence="6 7" key="1">
    <citation type="submission" date="2015-11" db="EMBL/GenBank/DDBJ databases">
        <authorList>
            <person name="Zhang Y."/>
            <person name="Guo Z."/>
        </authorList>
    </citation>
    <scope>NUCLEOTIDE SEQUENCE [LARGE SCALE GENOMIC DNA]</scope>
    <source>
        <strain evidence="6 7">KCTC 12086</strain>
    </source>
</reference>
<evidence type="ECO:0000256" key="1">
    <source>
        <dbReference type="ARBA" id="ARBA00009732"/>
    </source>
</evidence>
<comment type="caution">
    <text evidence="4">Lacks conserved residue(s) required for the propagation of feature annotation.</text>
</comment>
<comment type="subcellular location">
    <subcellularLocation>
        <location evidence="4">Cytoplasm</location>
    </subcellularLocation>
</comment>
<dbReference type="RefSeq" id="WP_058028427.1">
    <property type="nucleotide sequence ID" value="NZ_CP013187.1"/>
</dbReference>
<evidence type="ECO:0000256" key="4">
    <source>
        <dbReference type="HAMAP-Rule" id="MF_00063"/>
    </source>
</evidence>
<dbReference type="NCBIfam" id="NF002537">
    <property type="entry name" value="PRK02090.1"/>
    <property type="match status" value="1"/>
</dbReference>